<dbReference type="RefSeq" id="WP_007926360.1">
    <property type="nucleotide sequence ID" value="NZ_ALWX01000023.1"/>
</dbReference>
<dbReference type="OrthoDB" id="3197085at2"/>
<dbReference type="PANTHER" id="PTHR30408">
    <property type="entry name" value="TYPE-1 RESTRICTION ENZYME ECOKI SPECIFICITY PROTEIN"/>
    <property type="match status" value="1"/>
</dbReference>
<evidence type="ECO:0000313" key="5">
    <source>
        <dbReference type="Proteomes" id="UP000004474"/>
    </source>
</evidence>
<dbReference type="PANTHER" id="PTHR30408:SF12">
    <property type="entry name" value="TYPE I RESTRICTION ENZYME MJAVIII SPECIFICITY SUBUNIT"/>
    <property type="match status" value="1"/>
</dbReference>
<protein>
    <submittedName>
        <fullName evidence="3">Restriction endonuclease S subunits-like protein</fullName>
    </submittedName>
    <submittedName>
        <fullName evidence="4">Restriction endonuclease subunit S</fullName>
    </submittedName>
</protein>
<dbReference type="Proteomes" id="UP000004474">
    <property type="component" value="Unassembled WGS sequence"/>
</dbReference>
<evidence type="ECO:0000256" key="1">
    <source>
        <dbReference type="ARBA" id="ARBA00022747"/>
    </source>
</evidence>
<organism evidence="3 5">
    <name type="scientific">Janibacter hoylei PVAS-1</name>
    <dbReference type="NCBI Taxonomy" id="1210046"/>
    <lineage>
        <taxon>Bacteria</taxon>
        <taxon>Bacillati</taxon>
        <taxon>Actinomycetota</taxon>
        <taxon>Actinomycetes</taxon>
        <taxon>Micrococcales</taxon>
        <taxon>Intrasporangiaceae</taxon>
        <taxon>Janibacter</taxon>
    </lineage>
</organism>
<proteinExistence type="predicted"/>
<sequence length="369" mass="40568">MKRVPLLEAVSDVSGGNRKILQSDFLPEGPLAVVDQGRSQIAGYTYDTSASVKADGPVIVFGDHTRAIKFVDFPFAMGADGVKVLQVREGFDPKFVYHYLISRELPSAGYSRHFKFLKQVEVPRPRIEEQRRIAAILDHANALRAKRRRVLAHLDDLTQSIFHDMFGDPDDFTDQVPFSEIATLAGGRNLVADDDAAASEYRVLKISSVTTGRFKPSEAKALPPEYVPPAEHMVRVGDLLMSRANTTELVGAVALVDSDPTGLVLPDKIWRFVWGDPESEPAFFHALLSTPSMRRRISRLSSGTGGSMKNISKSKLGLMSVPRITPTSQREFVAASQTLSAVRRRQSRTAGVGDELFASLQARAFTGDL</sequence>
<keyword evidence="6" id="KW-1185">Reference proteome</keyword>
<dbReference type="GO" id="GO:0009307">
    <property type="term" value="P:DNA restriction-modification system"/>
    <property type="evidence" value="ECO:0007669"/>
    <property type="project" value="UniProtKB-KW"/>
</dbReference>
<dbReference type="STRING" id="1210046.B277_06679"/>
<name>K1E3F2_9MICO</name>
<evidence type="ECO:0000313" key="4">
    <source>
        <dbReference type="EMBL" id="RWU84280.1"/>
    </source>
</evidence>
<dbReference type="GO" id="GO:0004519">
    <property type="term" value="F:endonuclease activity"/>
    <property type="evidence" value="ECO:0007669"/>
    <property type="project" value="UniProtKB-KW"/>
</dbReference>
<dbReference type="EMBL" id="ALWX01000023">
    <property type="protein sequence ID" value="EKA61546.1"/>
    <property type="molecule type" value="Genomic_DNA"/>
</dbReference>
<dbReference type="GO" id="GO:0003677">
    <property type="term" value="F:DNA binding"/>
    <property type="evidence" value="ECO:0007669"/>
    <property type="project" value="UniProtKB-KW"/>
</dbReference>
<reference evidence="3 5" key="2">
    <citation type="journal article" date="2012" name="J. Bacteriol.">
        <title>Genome Sequence of Janibacter hoylei MTCC8307, Isolated from the Stratospheric Air.</title>
        <authorList>
            <person name="Pawar S.P."/>
            <person name="Dhotre D.P."/>
            <person name="Shetty S.A."/>
            <person name="Chowdhury S.P."/>
            <person name="Chaudhari B.L."/>
            <person name="Shouche Y.S."/>
        </authorList>
    </citation>
    <scope>NUCLEOTIDE SEQUENCE [LARGE SCALE GENOMIC DNA]</scope>
    <source>
        <strain evidence="3 5">PVAS-1</strain>
    </source>
</reference>
<dbReference type="SUPFAM" id="SSF116734">
    <property type="entry name" value="DNA methylase specificity domain"/>
    <property type="match status" value="2"/>
</dbReference>
<reference evidence="4" key="3">
    <citation type="submission" date="2017-11" db="EMBL/GenBank/DDBJ databases">
        <authorList>
            <person name="Seuylemezian A."/>
            <person name="Cooper K."/>
            <person name="Vaishampayan P."/>
        </authorList>
    </citation>
    <scope>NUCLEOTIDE SEQUENCE</scope>
    <source>
        <strain evidence="4">PVAS-1</strain>
    </source>
</reference>
<evidence type="ECO:0000313" key="6">
    <source>
        <dbReference type="Proteomes" id="UP000288711"/>
    </source>
</evidence>
<keyword evidence="3" id="KW-0378">Hydrolase</keyword>
<dbReference type="eggNOG" id="COG0732">
    <property type="taxonomic scope" value="Bacteria"/>
</dbReference>
<dbReference type="Gene3D" id="3.90.220.20">
    <property type="entry name" value="DNA methylase specificity domains"/>
    <property type="match status" value="2"/>
</dbReference>
<dbReference type="InterPro" id="IPR052021">
    <property type="entry name" value="Type-I_RS_S_subunit"/>
</dbReference>
<gene>
    <name evidence="3" type="ORF">B277_06679</name>
    <name evidence="4" type="ORF">CWN80_05500</name>
</gene>
<dbReference type="InterPro" id="IPR044946">
    <property type="entry name" value="Restrct_endonuc_typeI_TRD_sf"/>
</dbReference>
<keyword evidence="1" id="KW-0680">Restriction system</keyword>
<keyword evidence="3" id="KW-0540">Nuclease</keyword>
<keyword evidence="3" id="KW-0255">Endonuclease</keyword>
<dbReference type="REBASE" id="56258">
    <property type="entry name" value="S.Jho1ORF6684P"/>
</dbReference>
<comment type="caution">
    <text evidence="3">The sequence shown here is derived from an EMBL/GenBank/DDBJ whole genome shotgun (WGS) entry which is preliminary data.</text>
</comment>
<evidence type="ECO:0000313" key="3">
    <source>
        <dbReference type="EMBL" id="EKA61546.1"/>
    </source>
</evidence>
<dbReference type="AlphaFoldDB" id="K1E3F2"/>
<dbReference type="Proteomes" id="UP000288711">
    <property type="component" value="Unassembled WGS sequence"/>
</dbReference>
<dbReference type="EMBL" id="PIPF01000005">
    <property type="protein sequence ID" value="RWU84280.1"/>
    <property type="molecule type" value="Genomic_DNA"/>
</dbReference>
<accession>K1E3F2</accession>
<keyword evidence="2" id="KW-0238">DNA-binding</keyword>
<evidence type="ECO:0000256" key="2">
    <source>
        <dbReference type="ARBA" id="ARBA00023125"/>
    </source>
</evidence>
<reference evidence="4 6" key="1">
    <citation type="journal article" date="2009" name="Int. J. Syst. Evol. Microbiol.">
        <title>Janibacter hoylei sp. nov., Bacillus isronensis sp. nov. and Bacillus aryabhattai sp. nov., isolated from cryotubes used for collecting air from the upper atmosphere.</title>
        <authorList>
            <person name="Shivaji S."/>
            <person name="Chaturvedi P."/>
            <person name="Begum Z."/>
            <person name="Pindi P.K."/>
            <person name="Manorama R."/>
            <person name="Padmanaban D.A."/>
            <person name="Shouche Y.S."/>
            <person name="Pawar S."/>
            <person name="Vaishampayan P."/>
            <person name="Dutt C.B."/>
            <person name="Datta G.N."/>
            <person name="Manchanda R.K."/>
            <person name="Rao U.R."/>
            <person name="Bhargava P.M."/>
            <person name="Narlikar J.V."/>
        </authorList>
    </citation>
    <scope>NUCLEOTIDE SEQUENCE [LARGE SCALE GENOMIC DNA]</scope>
    <source>
        <strain evidence="4 6">PVAS-1</strain>
    </source>
</reference>